<dbReference type="GO" id="GO:0003746">
    <property type="term" value="F:translation elongation factor activity"/>
    <property type="evidence" value="ECO:0007669"/>
    <property type="project" value="UniProtKB-KW"/>
</dbReference>
<evidence type="ECO:0000256" key="3">
    <source>
        <dbReference type="PROSITE-ProRule" id="PRU00519"/>
    </source>
</evidence>
<dbReference type="InterPro" id="IPR004045">
    <property type="entry name" value="Glutathione_S-Trfase_N"/>
</dbReference>
<evidence type="ECO:0000259" key="5">
    <source>
        <dbReference type="PROSITE" id="PS50040"/>
    </source>
</evidence>
<proteinExistence type="predicted"/>
<dbReference type="SFLD" id="SFLDG00358">
    <property type="entry name" value="Main_(cytGST)"/>
    <property type="match status" value="1"/>
</dbReference>
<accession>A0ABM0GGW9</accession>
<feature type="region of interest" description="Disordered" evidence="4">
    <location>
        <begin position="224"/>
        <end position="272"/>
    </location>
</feature>
<evidence type="ECO:0000256" key="2">
    <source>
        <dbReference type="ARBA" id="ARBA00022917"/>
    </source>
</evidence>
<evidence type="ECO:0000256" key="4">
    <source>
        <dbReference type="SAM" id="MobiDB-lite"/>
    </source>
</evidence>
<keyword evidence="1 3" id="KW-0251">Elongation factor</keyword>
<keyword evidence="2 3" id="KW-0648">Protein biosynthesis</keyword>
<dbReference type="Proteomes" id="UP000694865">
    <property type="component" value="Unplaced"/>
</dbReference>
<feature type="domain" description="GST N-terminal" evidence="6">
    <location>
        <begin position="2"/>
        <end position="87"/>
    </location>
</feature>
<dbReference type="CDD" id="cd03044">
    <property type="entry name" value="GST_N_EF1Bgamma"/>
    <property type="match status" value="1"/>
</dbReference>
<evidence type="ECO:0000259" key="7">
    <source>
        <dbReference type="PROSITE" id="PS50405"/>
    </source>
</evidence>
<feature type="domain" description="EF-1-gamma C-terminal" evidence="5">
    <location>
        <begin position="265"/>
        <end position="424"/>
    </location>
</feature>
<dbReference type="InterPro" id="IPR050802">
    <property type="entry name" value="EF-GSTs"/>
</dbReference>
<dbReference type="CDD" id="cd03181">
    <property type="entry name" value="GST_C_EF1Bgamma_like"/>
    <property type="match status" value="1"/>
</dbReference>
<gene>
    <name evidence="9" type="primary">Eef1g</name>
</gene>
<dbReference type="Pfam" id="PF02798">
    <property type="entry name" value="GST_N"/>
    <property type="match status" value="1"/>
</dbReference>
<dbReference type="PROSITE" id="PS50404">
    <property type="entry name" value="GST_NTER"/>
    <property type="match status" value="1"/>
</dbReference>
<feature type="compositionally biased region" description="Basic and acidic residues" evidence="4">
    <location>
        <begin position="234"/>
        <end position="252"/>
    </location>
</feature>
<dbReference type="PROSITE" id="PS50040">
    <property type="entry name" value="EF1G_C"/>
    <property type="match status" value="1"/>
</dbReference>
<dbReference type="InterPro" id="IPR001662">
    <property type="entry name" value="EF1B_G_C"/>
</dbReference>
<reference evidence="9" key="1">
    <citation type="journal article" date="2006" name="Nature">
        <title>Deuterostome phylogeny reveals monophyletic chordates and the new phylum Xenoturbellida.</title>
        <authorList>
            <person name="Bourlat S.J."/>
            <person name="Juliusdottir T."/>
            <person name="Lowe C.J."/>
            <person name="Freeman R."/>
            <person name="Aronowicz J."/>
            <person name="Kirschner M."/>
            <person name="Lander E.S."/>
            <person name="Thorndyke M."/>
            <person name="Nakano H."/>
            <person name="Kohn A.B."/>
            <person name="Heyland A."/>
            <person name="Moroz L.L."/>
            <person name="Copley R.R."/>
            <person name="Telford M.J."/>
        </authorList>
    </citation>
    <scope>NUCLEOTIDE SEQUENCE</scope>
</reference>
<dbReference type="Pfam" id="PF00647">
    <property type="entry name" value="EF1G"/>
    <property type="match status" value="1"/>
</dbReference>
<dbReference type="SUPFAM" id="SSF47616">
    <property type="entry name" value="GST C-terminal domain-like"/>
    <property type="match status" value="1"/>
</dbReference>
<protein>
    <submittedName>
        <fullName evidence="9">Elongation factor 1-gamma</fullName>
    </submittedName>
</protein>
<dbReference type="PANTHER" id="PTHR43986">
    <property type="entry name" value="ELONGATION FACTOR 1-GAMMA"/>
    <property type="match status" value="1"/>
</dbReference>
<dbReference type="InterPro" id="IPR036433">
    <property type="entry name" value="EF1B_G_C_sf"/>
</dbReference>
<dbReference type="PANTHER" id="PTHR43986:SF1">
    <property type="entry name" value="ELONGATION FACTOR 1-GAMMA"/>
    <property type="match status" value="1"/>
</dbReference>
<dbReference type="Gene3D" id="3.30.70.1010">
    <property type="entry name" value="Translation elongation factor EF1B, gamma chain, conserved domain"/>
    <property type="match status" value="1"/>
</dbReference>
<organism evidence="8 9">
    <name type="scientific">Saccoglossus kowalevskii</name>
    <name type="common">Acorn worm</name>
    <dbReference type="NCBI Taxonomy" id="10224"/>
    <lineage>
        <taxon>Eukaryota</taxon>
        <taxon>Metazoa</taxon>
        <taxon>Hemichordata</taxon>
        <taxon>Enteropneusta</taxon>
        <taxon>Harrimaniidae</taxon>
        <taxon>Saccoglossus</taxon>
    </lineage>
</organism>
<name>A0ABM0GGW9_SACKO</name>
<dbReference type="Gene3D" id="3.40.30.10">
    <property type="entry name" value="Glutaredoxin"/>
    <property type="match status" value="1"/>
</dbReference>
<dbReference type="SUPFAM" id="SSF89942">
    <property type="entry name" value="eEF1-gamma domain"/>
    <property type="match status" value="1"/>
</dbReference>
<dbReference type="Gene3D" id="1.20.1050.10">
    <property type="match status" value="1"/>
</dbReference>
<dbReference type="SMART" id="SM01183">
    <property type="entry name" value="EF1G"/>
    <property type="match status" value="1"/>
</dbReference>
<dbReference type="InterPro" id="IPR036282">
    <property type="entry name" value="Glutathione-S-Trfase_C_sf"/>
</dbReference>
<dbReference type="PROSITE" id="PS50405">
    <property type="entry name" value="GST_CTER"/>
    <property type="match status" value="1"/>
</dbReference>
<evidence type="ECO:0000313" key="9">
    <source>
        <dbReference type="RefSeq" id="NP_001171816.1"/>
    </source>
</evidence>
<evidence type="ECO:0000313" key="8">
    <source>
        <dbReference type="Proteomes" id="UP000694865"/>
    </source>
</evidence>
<dbReference type="InterPro" id="IPR010987">
    <property type="entry name" value="Glutathione-S-Trfase_C-like"/>
</dbReference>
<dbReference type="InterPro" id="IPR040079">
    <property type="entry name" value="Glutathione_S-Trfase"/>
</dbReference>
<reference evidence="9" key="3">
    <citation type="submission" date="2025-08" db="UniProtKB">
        <authorList>
            <consortium name="RefSeq"/>
        </authorList>
    </citation>
    <scope>IDENTIFICATION</scope>
</reference>
<dbReference type="InterPro" id="IPR036249">
    <property type="entry name" value="Thioredoxin-like_sf"/>
</dbReference>
<evidence type="ECO:0000259" key="6">
    <source>
        <dbReference type="PROSITE" id="PS50404"/>
    </source>
</evidence>
<keyword evidence="8" id="KW-1185">Reference proteome</keyword>
<dbReference type="GeneID" id="100369266"/>
<dbReference type="RefSeq" id="NP_001171816.1">
    <property type="nucleotide sequence ID" value="NM_001184887.1"/>
</dbReference>
<dbReference type="Pfam" id="PF00043">
    <property type="entry name" value="GST_C"/>
    <property type="match status" value="1"/>
</dbReference>
<evidence type="ECO:0000256" key="1">
    <source>
        <dbReference type="ARBA" id="ARBA00022768"/>
    </source>
</evidence>
<reference evidence="9" key="2">
    <citation type="journal article" date="2008" name="Biol. Bull.">
        <title>cDNA sequences for transcription factors and signaling proteins of the hemichordate Saccoglossus kowalevskii: efficacy of the expressed sequence tag (EST) approach for evolutionary and developmental studies of a new organism.</title>
        <authorList>
            <person name="Freeman R.M. Jr."/>
            <person name="Wu M."/>
            <person name="Cordonnier-Pratt M.M."/>
            <person name="Pratt L.H."/>
            <person name="Gruber C.E."/>
            <person name="Smith M."/>
            <person name="Lander E.S."/>
            <person name="Stange-Thomann N."/>
            <person name="Lowe C.J."/>
            <person name="Gerhart J."/>
            <person name="Kirschner M."/>
        </authorList>
    </citation>
    <scope>NUCLEOTIDE SEQUENCE</scope>
</reference>
<dbReference type="SUPFAM" id="SSF52833">
    <property type="entry name" value="Thioredoxin-like"/>
    <property type="match status" value="1"/>
</dbReference>
<feature type="domain" description="GST C-terminal" evidence="7">
    <location>
        <begin position="88"/>
        <end position="216"/>
    </location>
</feature>
<dbReference type="InterPro" id="IPR004046">
    <property type="entry name" value="GST_C"/>
</dbReference>
<dbReference type="SFLD" id="SFLDS00019">
    <property type="entry name" value="Glutathione_Transferase_(cytos"/>
    <property type="match status" value="1"/>
</dbReference>
<sequence>MAAGTLYTYPDNFRAQKIQIAAAYSGVSLKVVSEPPEFKLGETNKTDAFLSKFPVGKVPAFEAADGTCIFESNAIAYSVSNDTLHGCNRNDAVQVLQWIGFADNEILPASATWVFPTLGIMQYNKQNTERAKEEIKKALNILNNHLKTRTYLVGERVTLADISVASTLLMLYKQVLEPAFRKPYSNVNRWFTTLINQTEFKSVLGDVSLCEKMAQFDTKKFQELHGGAGKKDKKKEEKKKPEKKAPKEKAPKEDEEDDVPKKPKKKDPFGDLPKSDFNLDEFKRTISNCDTYTVALPYFWEHFDKEGYSIWYSEYLYPEELSKIYMSCNLVGGMMQRLEKLKKNCYGSVLIFGEDDNSSISGIWFWRGQELVFPLSDDWQIDYESYSWKKLDPDAEETKTLVKEYFAWEGDFEGKKVNQGKVFK</sequence>